<name>A0A8S5LLG0_9CAUD</name>
<keyword evidence="2" id="KW-0540">Nuclease</keyword>
<keyword evidence="2" id="KW-0378">Hydrolase</keyword>
<feature type="domain" description="HNH nuclease" evidence="1">
    <location>
        <begin position="137"/>
        <end position="174"/>
    </location>
</feature>
<sequence length="242" mass="27510">MPKEKGAYYKPTPIGERFGRLIVIGDGGWHESPSGKSCVRLVRCKCDCGKDVTVVLQNLKSGRTKSCGCLQIENTIKSCRKYNTFEIIGEDCICHCENGDFICDAEDYDLIKDRFWAISKEGYAFTNTKGNGRVVRVHRLIMNCKNGEIIDHIDGDRANNKKSNLRVCDATQNSQNRKVTSFNKSGKIGVSYNKRDDRYVAYIHIKGKMKYLGQYRNIEDAINARIAAEEKYFGEFAPKYDK</sequence>
<keyword evidence="2" id="KW-0255">Endonuclease</keyword>
<dbReference type="InterPro" id="IPR016177">
    <property type="entry name" value="DNA-bd_dom_sf"/>
</dbReference>
<dbReference type="SUPFAM" id="SSF54171">
    <property type="entry name" value="DNA-binding domain"/>
    <property type="match status" value="1"/>
</dbReference>
<proteinExistence type="predicted"/>
<accession>A0A8S5LLG0</accession>
<dbReference type="GO" id="GO:0003677">
    <property type="term" value="F:DNA binding"/>
    <property type="evidence" value="ECO:0007669"/>
    <property type="project" value="InterPro"/>
</dbReference>
<evidence type="ECO:0000313" key="2">
    <source>
        <dbReference type="EMBL" id="DAD70699.1"/>
    </source>
</evidence>
<dbReference type="Pfam" id="PF13392">
    <property type="entry name" value="HNH_3"/>
    <property type="match status" value="1"/>
</dbReference>
<reference evidence="2" key="1">
    <citation type="journal article" date="2021" name="Proc. Natl. Acad. Sci. U.S.A.">
        <title>A Catalog of Tens of Thousands of Viruses from Human Metagenomes Reveals Hidden Associations with Chronic Diseases.</title>
        <authorList>
            <person name="Tisza M.J."/>
            <person name="Buck C.B."/>
        </authorList>
    </citation>
    <scope>NUCLEOTIDE SEQUENCE</scope>
    <source>
        <strain evidence="2">CtKcB20</strain>
    </source>
</reference>
<dbReference type="InterPro" id="IPR044925">
    <property type="entry name" value="His-Me_finger_sf"/>
</dbReference>
<protein>
    <submittedName>
        <fullName evidence="2">Homing endonuclease</fullName>
    </submittedName>
</protein>
<dbReference type="InterPro" id="IPR003615">
    <property type="entry name" value="HNH_nuc"/>
</dbReference>
<dbReference type="EMBL" id="BK015870">
    <property type="protein sequence ID" value="DAD70699.1"/>
    <property type="molecule type" value="Genomic_DNA"/>
</dbReference>
<dbReference type="GO" id="GO:0004519">
    <property type="term" value="F:endonuclease activity"/>
    <property type="evidence" value="ECO:0007669"/>
    <property type="project" value="UniProtKB-KW"/>
</dbReference>
<dbReference type="SUPFAM" id="SSF54060">
    <property type="entry name" value="His-Me finger endonucleases"/>
    <property type="match status" value="1"/>
</dbReference>
<organism evidence="2">
    <name type="scientific">Siphoviridae sp. ctKcB20</name>
    <dbReference type="NCBI Taxonomy" id="2827568"/>
    <lineage>
        <taxon>Viruses</taxon>
        <taxon>Duplodnaviria</taxon>
        <taxon>Heunggongvirae</taxon>
        <taxon>Uroviricota</taxon>
        <taxon>Caudoviricetes</taxon>
    </lineage>
</organism>
<dbReference type="Gene3D" id="3.90.75.20">
    <property type="match status" value="1"/>
</dbReference>
<evidence type="ECO:0000259" key="1">
    <source>
        <dbReference type="Pfam" id="PF13392"/>
    </source>
</evidence>